<sequence length="373" mass="39494">MDKNKAASSFPLPLAAMIQPTAFTLGYVFTTFAMTTLAQTYTISQNLSGSNFFEGFKYNESAIDYSNYGNVHFLSEADAVAANLTYVDSEGHVIIKVDNSTNAVGDESYGRNSVYLESTTTMTYGSLLVFDANHIPYGCSVWPSLFTQGQNWPAQGELDIIENVNLATVNQYSLHVGSTACNQPTSATSNQTGSTTSSNCTVNTGCVVVENQPNTFGAGFANNGGGVYAVLWDESGIAFWFFNRSVAPADVSSSSPDPSSWTTPSGDFGPQIITLYIDICGAFAGDTTVFDETCSSVAPNCTSLVQTASNYDDAYWEINYLRVFSTGNATTTSSGSSSASATSTSSSSNDACAVTIHIALLATVFLGILTMTL</sequence>
<name>A0A6A4I469_9AGAR</name>
<dbReference type="Gene3D" id="2.60.120.200">
    <property type="match status" value="1"/>
</dbReference>
<dbReference type="Pfam" id="PF26113">
    <property type="entry name" value="GH16_XgeA"/>
    <property type="match status" value="1"/>
</dbReference>
<keyword evidence="1" id="KW-1133">Transmembrane helix</keyword>
<evidence type="ECO:0000256" key="1">
    <source>
        <dbReference type="SAM" id="Phobius"/>
    </source>
</evidence>
<proteinExistence type="predicted"/>
<dbReference type="InterPro" id="IPR000757">
    <property type="entry name" value="Beta-glucanase-like"/>
</dbReference>
<dbReference type="AlphaFoldDB" id="A0A6A4I469"/>
<dbReference type="SUPFAM" id="SSF49899">
    <property type="entry name" value="Concanavalin A-like lectins/glucanases"/>
    <property type="match status" value="1"/>
</dbReference>
<keyword evidence="1" id="KW-0472">Membrane</keyword>
<dbReference type="PANTHER" id="PTHR10963">
    <property type="entry name" value="GLYCOSYL HYDROLASE-RELATED"/>
    <property type="match status" value="1"/>
</dbReference>
<dbReference type="InterPro" id="IPR013320">
    <property type="entry name" value="ConA-like_dom_sf"/>
</dbReference>
<dbReference type="GO" id="GO:0009251">
    <property type="term" value="P:glucan catabolic process"/>
    <property type="evidence" value="ECO:0007669"/>
    <property type="project" value="TreeGrafter"/>
</dbReference>
<protein>
    <recommendedName>
        <fullName evidence="2">GH16 domain-containing protein</fullName>
    </recommendedName>
</protein>
<dbReference type="OrthoDB" id="192832at2759"/>
<keyword evidence="4" id="KW-1185">Reference proteome</keyword>
<dbReference type="Proteomes" id="UP000799118">
    <property type="component" value="Unassembled WGS sequence"/>
</dbReference>
<evidence type="ECO:0000313" key="3">
    <source>
        <dbReference type="EMBL" id="KAE9403947.1"/>
    </source>
</evidence>
<gene>
    <name evidence="3" type="ORF">BT96DRAFT_917131</name>
</gene>
<dbReference type="PANTHER" id="PTHR10963:SF24">
    <property type="entry name" value="GLYCOSIDASE C21B10.07-RELATED"/>
    <property type="match status" value="1"/>
</dbReference>
<feature type="transmembrane region" description="Helical" evidence="1">
    <location>
        <begin position="354"/>
        <end position="372"/>
    </location>
</feature>
<organism evidence="3 4">
    <name type="scientific">Gymnopus androsaceus JB14</name>
    <dbReference type="NCBI Taxonomy" id="1447944"/>
    <lineage>
        <taxon>Eukaryota</taxon>
        <taxon>Fungi</taxon>
        <taxon>Dikarya</taxon>
        <taxon>Basidiomycota</taxon>
        <taxon>Agaricomycotina</taxon>
        <taxon>Agaricomycetes</taxon>
        <taxon>Agaricomycetidae</taxon>
        <taxon>Agaricales</taxon>
        <taxon>Marasmiineae</taxon>
        <taxon>Omphalotaceae</taxon>
        <taxon>Gymnopus</taxon>
    </lineage>
</organism>
<dbReference type="GO" id="GO:0004553">
    <property type="term" value="F:hydrolase activity, hydrolyzing O-glycosyl compounds"/>
    <property type="evidence" value="ECO:0007669"/>
    <property type="project" value="InterPro"/>
</dbReference>
<dbReference type="EMBL" id="ML769420">
    <property type="protein sequence ID" value="KAE9403947.1"/>
    <property type="molecule type" value="Genomic_DNA"/>
</dbReference>
<keyword evidence="1" id="KW-0812">Transmembrane</keyword>
<dbReference type="InterPro" id="IPR050546">
    <property type="entry name" value="Glycosyl_Hydrlase_16"/>
</dbReference>
<evidence type="ECO:0000259" key="2">
    <source>
        <dbReference type="PROSITE" id="PS51762"/>
    </source>
</evidence>
<dbReference type="PROSITE" id="PS51762">
    <property type="entry name" value="GH16_2"/>
    <property type="match status" value="1"/>
</dbReference>
<evidence type="ECO:0000313" key="4">
    <source>
        <dbReference type="Proteomes" id="UP000799118"/>
    </source>
</evidence>
<feature type="domain" description="GH16" evidence="2">
    <location>
        <begin position="58"/>
        <end position="288"/>
    </location>
</feature>
<accession>A0A6A4I469</accession>
<reference evidence="3" key="1">
    <citation type="journal article" date="2019" name="Environ. Microbiol.">
        <title>Fungal ecological strategies reflected in gene transcription - a case study of two litter decomposers.</title>
        <authorList>
            <person name="Barbi F."/>
            <person name="Kohler A."/>
            <person name="Barry K."/>
            <person name="Baskaran P."/>
            <person name="Daum C."/>
            <person name="Fauchery L."/>
            <person name="Ihrmark K."/>
            <person name="Kuo A."/>
            <person name="LaButti K."/>
            <person name="Lipzen A."/>
            <person name="Morin E."/>
            <person name="Grigoriev I.V."/>
            <person name="Henrissat B."/>
            <person name="Lindahl B."/>
            <person name="Martin F."/>
        </authorList>
    </citation>
    <scope>NUCLEOTIDE SEQUENCE</scope>
    <source>
        <strain evidence="3">JB14</strain>
    </source>
</reference>